<dbReference type="GO" id="GO:0005634">
    <property type="term" value="C:nucleus"/>
    <property type="evidence" value="ECO:0007669"/>
    <property type="project" value="TreeGrafter"/>
</dbReference>
<keyword evidence="7" id="KW-1185">Reference proteome</keyword>
<proteinExistence type="predicted"/>
<feature type="domain" description="RRM" evidence="4">
    <location>
        <begin position="78"/>
        <end position="155"/>
    </location>
</feature>
<name>A0AAV9CW54_ACOCL</name>
<protein>
    <recommendedName>
        <fullName evidence="4">RRM domain-containing protein</fullName>
    </recommendedName>
</protein>
<evidence type="ECO:0000313" key="5">
    <source>
        <dbReference type="EMBL" id="KAK1292608.1"/>
    </source>
</evidence>
<evidence type="ECO:0000259" key="4">
    <source>
        <dbReference type="PROSITE" id="PS50102"/>
    </source>
</evidence>
<dbReference type="EMBL" id="JAUJYO010000017">
    <property type="protein sequence ID" value="KAK1292832.1"/>
    <property type="molecule type" value="Genomic_DNA"/>
</dbReference>
<accession>A0AAV9CW54</accession>
<dbReference type="InterPro" id="IPR035979">
    <property type="entry name" value="RBD_domain_sf"/>
</dbReference>
<gene>
    <name evidence="5" type="ORF">QJS10_CPB17g01599</name>
    <name evidence="6" type="ORF">QJS10_CPB17g01603</name>
</gene>
<dbReference type="SMART" id="SM00360">
    <property type="entry name" value="RRM"/>
    <property type="match status" value="1"/>
</dbReference>
<dbReference type="EMBL" id="JAUJYO010000017">
    <property type="protein sequence ID" value="KAK1292608.1"/>
    <property type="molecule type" value="Genomic_DNA"/>
</dbReference>
<dbReference type="Pfam" id="PF00076">
    <property type="entry name" value="RRM_1"/>
    <property type="match status" value="1"/>
</dbReference>
<feature type="region of interest" description="Disordered" evidence="3">
    <location>
        <begin position="1"/>
        <end position="36"/>
    </location>
</feature>
<dbReference type="GO" id="GO:0003723">
    <property type="term" value="F:RNA binding"/>
    <property type="evidence" value="ECO:0007669"/>
    <property type="project" value="UniProtKB-UniRule"/>
</dbReference>
<evidence type="ECO:0000256" key="3">
    <source>
        <dbReference type="SAM" id="MobiDB-lite"/>
    </source>
</evidence>
<dbReference type="InterPro" id="IPR000504">
    <property type="entry name" value="RRM_dom"/>
</dbReference>
<evidence type="ECO:0000313" key="7">
    <source>
        <dbReference type="Proteomes" id="UP001180020"/>
    </source>
</evidence>
<organism evidence="5 7">
    <name type="scientific">Acorus calamus</name>
    <name type="common">Sweet flag</name>
    <dbReference type="NCBI Taxonomy" id="4465"/>
    <lineage>
        <taxon>Eukaryota</taxon>
        <taxon>Viridiplantae</taxon>
        <taxon>Streptophyta</taxon>
        <taxon>Embryophyta</taxon>
        <taxon>Tracheophyta</taxon>
        <taxon>Spermatophyta</taxon>
        <taxon>Magnoliopsida</taxon>
        <taxon>Liliopsida</taxon>
        <taxon>Acoraceae</taxon>
        <taxon>Acorus</taxon>
    </lineage>
</organism>
<dbReference type="Gene3D" id="3.30.70.330">
    <property type="match status" value="1"/>
</dbReference>
<feature type="compositionally biased region" description="Acidic residues" evidence="3">
    <location>
        <begin position="11"/>
        <end position="32"/>
    </location>
</feature>
<dbReference type="Proteomes" id="UP001180020">
    <property type="component" value="Unassembled WGS sequence"/>
</dbReference>
<reference evidence="5" key="1">
    <citation type="journal article" date="2023" name="Nat. Commun.">
        <title>Diploid and tetraploid genomes of Acorus and the evolution of monocots.</title>
        <authorList>
            <person name="Ma L."/>
            <person name="Liu K.W."/>
            <person name="Li Z."/>
            <person name="Hsiao Y.Y."/>
            <person name="Qi Y."/>
            <person name="Fu T."/>
            <person name="Tang G.D."/>
            <person name="Zhang D."/>
            <person name="Sun W.H."/>
            <person name="Liu D.K."/>
            <person name="Li Y."/>
            <person name="Chen G.Z."/>
            <person name="Liu X.D."/>
            <person name="Liao X.Y."/>
            <person name="Jiang Y.T."/>
            <person name="Yu X."/>
            <person name="Hao Y."/>
            <person name="Huang J."/>
            <person name="Zhao X.W."/>
            <person name="Ke S."/>
            <person name="Chen Y.Y."/>
            <person name="Wu W.L."/>
            <person name="Hsu J.L."/>
            <person name="Lin Y.F."/>
            <person name="Huang M.D."/>
            <person name="Li C.Y."/>
            <person name="Huang L."/>
            <person name="Wang Z.W."/>
            <person name="Zhao X."/>
            <person name="Zhong W.Y."/>
            <person name="Peng D.H."/>
            <person name="Ahmad S."/>
            <person name="Lan S."/>
            <person name="Zhang J.S."/>
            <person name="Tsai W.C."/>
            <person name="Van de Peer Y."/>
            <person name="Liu Z.J."/>
        </authorList>
    </citation>
    <scope>NUCLEOTIDE SEQUENCE</scope>
    <source>
        <strain evidence="5">CP</strain>
    </source>
</reference>
<dbReference type="PANTHER" id="PTHR48024">
    <property type="entry name" value="GEO13361P1-RELATED"/>
    <property type="match status" value="1"/>
</dbReference>
<reference evidence="5" key="2">
    <citation type="submission" date="2023-06" db="EMBL/GenBank/DDBJ databases">
        <authorList>
            <person name="Ma L."/>
            <person name="Liu K.-W."/>
            <person name="Li Z."/>
            <person name="Hsiao Y.-Y."/>
            <person name="Qi Y."/>
            <person name="Fu T."/>
            <person name="Tang G."/>
            <person name="Zhang D."/>
            <person name="Sun W.-H."/>
            <person name="Liu D.-K."/>
            <person name="Li Y."/>
            <person name="Chen G.-Z."/>
            <person name="Liu X.-D."/>
            <person name="Liao X.-Y."/>
            <person name="Jiang Y.-T."/>
            <person name="Yu X."/>
            <person name="Hao Y."/>
            <person name="Huang J."/>
            <person name="Zhao X.-W."/>
            <person name="Ke S."/>
            <person name="Chen Y.-Y."/>
            <person name="Wu W.-L."/>
            <person name="Hsu J.-L."/>
            <person name="Lin Y.-F."/>
            <person name="Huang M.-D."/>
            <person name="Li C.-Y."/>
            <person name="Huang L."/>
            <person name="Wang Z.-W."/>
            <person name="Zhao X."/>
            <person name="Zhong W.-Y."/>
            <person name="Peng D.-H."/>
            <person name="Ahmad S."/>
            <person name="Lan S."/>
            <person name="Zhang J.-S."/>
            <person name="Tsai W.-C."/>
            <person name="Van De Peer Y."/>
            <person name="Liu Z.-J."/>
        </authorList>
    </citation>
    <scope>NUCLEOTIDE SEQUENCE</scope>
    <source>
        <strain evidence="5">CP</strain>
        <tissue evidence="5">Leaves</tissue>
    </source>
</reference>
<dbReference type="InterPro" id="IPR050886">
    <property type="entry name" value="RNA-binding_reg"/>
</dbReference>
<evidence type="ECO:0000256" key="2">
    <source>
        <dbReference type="PROSITE-ProRule" id="PRU00176"/>
    </source>
</evidence>
<dbReference type="AlphaFoldDB" id="A0AAV9CW54"/>
<evidence type="ECO:0000256" key="1">
    <source>
        <dbReference type="ARBA" id="ARBA00022884"/>
    </source>
</evidence>
<evidence type="ECO:0000313" key="6">
    <source>
        <dbReference type="EMBL" id="KAK1292832.1"/>
    </source>
</evidence>
<keyword evidence="1 2" id="KW-0694">RNA-binding</keyword>
<dbReference type="PROSITE" id="PS50102">
    <property type="entry name" value="RRM"/>
    <property type="match status" value="1"/>
</dbReference>
<dbReference type="SUPFAM" id="SSF54928">
    <property type="entry name" value="RNA-binding domain, RBD"/>
    <property type="match status" value="1"/>
</dbReference>
<dbReference type="PANTHER" id="PTHR48024:SF9">
    <property type="entry name" value="UBP1-ASSOCIATED PROTEINS 1A-RELATED"/>
    <property type="match status" value="1"/>
</dbReference>
<sequence>MAKKRKPLPEVDPEPPSEVEDDETSEDEEELPTMDSIRSLLEPFDKNQLIEILKTAALKDPSLLSRITDSAESEPGHRKIFVHGLGREVTSESLADAFATYGEIESCNIVSDKATGRSKGYGFVTFAARRGAMKALKEPQKRIGGRSAMCQLASAGPSGPAKVAAAELPPDDLALTYAAGLMGRSAGPTAVVGRGIAGAPLSYYAAAAGESGINSISPSVIGSYGSQAALQGLGAYQASQLGSDSAAAAARIGGYPSYLRH</sequence>
<dbReference type="InterPro" id="IPR012677">
    <property type="entry name" value="Nucleotide-bd_a/b_plait_sf"/>
</dbReference>
<comment type="caution">
    <text evidence="5">The sequence shown here is derived from an EMBL/GenBank/DDBJ whole genome shotgun (WGS) entry which is preliminary data.</text>
</comment>